<reference evidence="2" key="1">
    <citation type="submission" date="2021-08" db="EMBL/GenBank/DDBJ databases">
        <title>Sphingopyxis panaciterrulae sp. nov., isolated from the surface water of the Yellow Sea.</title>
        <authorList>
            <person name="Gao Z."/>
            <person name="Zhang D."/>
            <person name="Zhang A."/>
        </authorList>
    </citation>
    <scope>NUCLEOTIDE SEQUENCE</scope>
    <source>
        <strain evidence="2">XHP0097</strain>
    </source>
</reference>
<dbReference type="RefSeq" id="WP_201928524.1">
    <property type="nucleotide sequence ID" value="NZ_JAERPO010000002.1"/>
</dbReference>
<sequence>MSDDAMVPVALIFGRGEALSVAAMLDAAGIIVHVGGEHYTSVTAHIIAVGGFRLTVPVWQHAEAVAVLTELVAMPEPEPSPDRHRALRRLLKGILIASSVTMAPFVAIHGVKILLAILLSPLIMLQIPVDPRVRGEYFLASDRA</sequence>
<name>A0ABS7MEB9_9SPHN</name>
<keyword evidence="1" id="KW-1133">Transmembrane helix</keyword>
<proteinExistence type="predicted"/>
<keyword evidence="3" id="KW-1185">Reference proteome</keyword>
<accession>A0ABS7MEB9</accession>
<protein>
    <recommendedName>
        <fullName evidence="4">DUF2007 domain-containing protein</fullName>
    </recommendedName>
</protein>
<dbReference type="Proteomes" id="UP001166571">
    <property type="component" value="Unassembled WGS sequence"/>
</dbReference>
<organism evidence="2 3">
    <name type="scientific">Sphingopyxis jiangsuensis</name>
    <dbReference type="NCBI Taxonomy" id="2871171"/>
    <lineage>
        <taxon>Bacteria</taxon>
        <taxon>Pseudomonadati</taxon>
        <taxon>Pseudomonadota</taxon>
        <taxon>Alphaproteobacteria</taxon>
        <taxon>Sphingomonadales</taxon>
        <taxon>Sphingomonadaceae</taxon>
        <taxon>Sphingopyxis</taxon>
    </lineage>
</organism>
<comment type="caution">
    <text evidence="2">The sequence shown here is derived from an EMBL/GenBank/DDBJ whole genome shotgun (WGS) entry which is preliminary data.</text>
</comment>
<evidence type="ECO:0000313" key="3">
    <source>
        <dbReference type="Proteomes" id="UP001166571"/>
    </source>
</evidence>
<feature type="transmembrane region" description="Helical" evidence="1">
    <location>
        <begin position="90"/>
        <end position="107"/>
    </location>
</feature>
<keyword evidence="1" id="KW-0472">Membrane</keyword>
<evidence type="ECO:0000256" key="1">
    <source>
        <dbReference type="SAM" id="Phobius"/>
    </source>
</evidence>
<gene>
    <name evidence="2" type="ORF">K5P26_09465</name>
</gene>
<evidence type="ECO:0000313" key="2">
    <source>
        <dbReference type="EMBL" id="MBY4637365.1"/>
    </source>
</evidence>
<evidence type="ECO:0008006" key="4">
    <source>
        <dbReference type="Google" id="ProtNLM"/>
    </source>
</evidence>
<dbReference type="EMBL" id="JAILXK010000002">
    <property type="protein sequence ID" value="MBY4637365.1"/>
    <property type="molecule type" value="Genomic_DNA"/>
</dbReference>
<keyword evidence="1" id="KW-0812">Transmembrane</keyword>